<dbReference type="Proteomes" id="UP001472677">
    <property type="component" value="Unassembled WGS sequence"/>
</dbReference>
<keyword evidence="1" id="KW-0175">Coiled coil</keyword>
<evidence type="ECO:0000313" key="2">
    <source>
        <dbReference type="EMBL" id="KAK8564607.1"/>
    </source>
</evidence>
<organism evidence="2 3">
    <name type="scientific">Hibiscus sabdariffa</name>
    <name type="common">roselle</name>
    <dbReference type="NCBI Taxonomy" id="183260"/>
    <lineage>
        <taxon>Eukaryota</taxon>
        <taxon>Viridiplantae</taxon>
        <taxon>Streptophyta</taxon>
        <taxon>Embryophyta</taxon>
        <taxon>Tracheophyta</taxon>
        <taxon>Spermatophyta</taxon>
        <taxon>Magnoliopsida</taxon>
        <taxon>eudicotyledons</taxon>
        <taxon>Gunneridae</taxon>
        <taxon>Pentapetalae</taxon>
        <taxon>rosids</taxon>
        <taxon>malvids</taxon>
        <taxon>Malvales</taxon>
        <taxon>Malvaceae</taxon>
        <taxon>Malvoideae</taxon>
        <taxon>Hibiscus</taxon>
    </lineage>
</organism>
<protein>
    <submittedName>
        <fullName evidence="2">Uncharacterized protein</fullName>
    </submittedName>
</protein>
<reference evidence="2 3" key="1">
    <citation type="journal article" date="2024" name="G3 (Bethesda)">
        <title>Genome assembly of Hibiscus sabdariffa L. provides insights into metabolisms of medicinal natural products.</title>
        <authorList>
            <person name="Kim T."/>
        </authorList>
    </citation>
    <scope>NUCLEOTIDE SEQUENCE [LARGE SCALE GENOMIC DNA]</scope>
    <source>
        <strain evidence="2">TK-2024</strain>
        <tissue evidence="2">Old leaves</tissue>
    </source>
</reference>
<keyword evidence="3" id="KW-1185">Reference proteome</keyword>
<feature type="coiled-coil region" evidence="1">
    <location>
        <begin position="29"/>
        <end position="91"/>
    </location>
</feature>
<dbReference type="EMBL" id="JBBPBM010000010">
    <property type="protein sequence ID" value="KAK8564607.1"/>
    <property type="molecule type" value="Genomic_DNA"/>
</dbReference>
<name>A0ABR2ERG1_9ROSI</name>
<gene>
    <name evidence="2" type="ORF">V6N12_058190</name>
</gene>
<sequence>MAPKKKNVVAKSVPIEQASEPTLEYKVKIKGLEKASTSLEERVGKLEASDDVAKETQGLFESRLVKMESMEDQFKDEMRRILNELESVRESNAGEAEVKALWIEVDELKKELLSCKVAMSEWGELKPFLEELRPGVRLTMEQVIARI</sequence>
<evidence type="ECO:0000313" key="3">
    <source>
        <dbReference type="Proteomes" id="UP001472677"/>
    </source>
</evidence>
<proteinExistence type="predicted"/>
<comment type="caution">
    <text evidence="2">The sequence shown here is derived from an EMBL/GenBank/DDBJ whole genome shotgun (WGS) entry which is preliminary data.</text>
</comment>
<accession>A0ABR2ERG1</accession>
<evidence type="ECO:0000256" key="1">
    <source>
        <dbReference type="SAM" id="Coils"/>
    </source>
</evidence>